<dbReference type="PANTHER" id="PTHR13395:SF6">
    <property type="entry name" value="SISTER CHROMATID COHESION PROTEIN DCC1"/>
    <property type="match status" value="1"/>
</dbReference>
<sequence>MALIVIMICFSDERTPEDVRKIIKTAKLHESELTEITQILRFPDPSEQNDNLRLMLLDDNLLKEIEAGNQLIFKGDPDDNVVLCTNNKTYDVKEAETSNSLLLVPDLLFAVSTGLDETIANNSMESDSDTSFDKSNSSLNKSTDSDDGRPPRHIVTKDILNTFFTYYELKPCKPRLSKLRKLLEQTMYQGVELEYTVDKSKLLTYDDIFDQVQASKEELDEEFIKIQAIKIDDYYRLLEFDYEFRVLSYMLDLIDENSWPLNKISKEITLESLKELVPPCILEAMFSFYTVESINEDGVQYYEYKQDKVCRYLARVLLKSAGKFNLAEFLQAWRDSVPDGMTTNESLLSGIALIDKSSSPQVVWGFSENDLPEDINQRFKVLFQTKAKWTVDEISPYVELYATEKLNVNALLTKYARASTQDGVRVFSAKHMK</sequence>
<dbReference type="AlphaFoldDB" id="A0A8J9UCS4"/>
<dbReference type="GO" id="GO:0000775">
    <property type="term" value="C:chromosome, centromeric region"/>
    <property type="evidence" value="ECO:0007669"/>
    <property type="project" value="TreeGrafter"/>
</dbReference>
<dbReference type="GO" id="GO:0000785">
    <property type="term" value="C:chromatin"/>
    <property type="evidence" value="ECO:0007669"/>
    <property type="project" value="TreeGrafter"/>
</dbReference>
<accession>A0A8J9UCS4</accession>
<reference evidence="5" key="1">
    <citation type="submission" date="2021-12" db="EMBL/GenBank/DDBJ databases">
        <authorList>
            <person name="Martin H S."/>
        </authorList>
    </citation>
    <scope>NUCLEOTIDE SEQUENCE</scope>
</reference>
<evidence type="ECO:0000256" key="2">
    <source>
        <dbReference type="ARBA" id="ARBA00017682"/>
    </source>
</evidence>
<evidence type="ECO:0000313" key="5">
    <source>
        <dbReference type="EMBL" id="CAH0717772.1"/>
    </source>
</evidence>
<evidence type="ECO:0000256" key="4">
    <source>
        <dbReference type="SAM" id="MobiDB-lite"/>
    </source>
</evidence>
<dbReference type="EMBL" id="OV170232">
    <property type="protein sequence ID" value="CAH0717772.1"/>
    <property type="molecule type" value="Genomic_DNA"/>
</dbReference>
<dbReference type="InterPro" id="IPR019128">
    <property type="entry name" value="Dcc1"/>
</dbReference>
<dbReference type="Pfam" id="PF09724">
    <property type="entry name" value="Dcc1"/>
    <property type="match status" value="1"/>
</dbReference>
<dbReference type="GO" id="GO:0031390">
    <property type="term" value="C:Ctf18 RFC-like complex"/>
    <property type="evidence" value="ECO:0007669"/>
    <property type="project" value="InterPro"/>
</dbReference>
<name>A0A8J9UCS4_9NEOP</name>
<dbReference type="Proteomes" id="UP000838878">
    <property type="component" value="Chromosome 12"/>
</dbReference>
<feature type="compositionally biased region" description="Polar residues" evidence="4">
    <location>
        <begin position="133"/>
        <end position="142"/>
    </location>
</feature>
<dbReference type="PANTHER" id="PTHR13395">
    <property type="entry name" value="SISTER CHROMATID COHESION PROTEIN DCC1-RELATED"/>
    <property type="match status" value="1"/>
</dbReference>
<evidence type="ECO:0000256" key="3">
    <source>
        <dbReference type="ARBA" id="ARBA00022705"/>
    </source>
</evidence>
<evidence type="ECO:0000256" key="1">
    <source>
        <dbReference type="ARBA" id="ARBA00007017"/>
    </source>
</evidence>
<proteinExistence type="inferred from homology"/>
<keyword evidence="3" id="KW-0235">DNA replication</keyword>
<dbReference type="OrthoDB" id="5199543at2759"/>
<gene>
    <name evidence="5" type="ORF">BINO364_LOCUS4340</name>
</gene>
<keyword evidence="6" id="KW-1185">Reference proteome</keyword>
<dbReference type="GO" id="GO:0006260">
    <property type="term" value="P:DNA replication"/>
    <property type="evidence" value="ECO:0007669"/>
    <property type="project" value="UniProtKB-KW"/>
</dbReference>
<organism evidence="5 6">
    <name type="scientific">Brenthis ino</name>
    <name type="common">lesser marbled fritillary</name>
    <dbReference type="NCBI Taxonomy" id="405034"/>
    <lineage>
        <taxon>Eukaryota</taxon>
        <taxon>Metazoa</taxon>
        <taxon>Ecdysozoa</taxon>
        <taxon>Arthropoda</taxon>
        <taxon>Hexapoda</taxon>
        <taxon>Insecta</taxon>
        <taxon>Pterygota</taxon>
        <taxon>Neoptera</taxon>
        <taxon>Endopterygota</taxon>
        <taxon>Lepidoptera</taxon>
        <taxon>Glossata</taxon>
        <taxon>Ditrysia</taxon>
        <taxon>Papilionoidea</taxon>
        <taxon>Nymphalidae</taxon>
        <taxon>Heliconiinae</taxon>
        <taxon>Argynnini</taxon>
        <taxon>Brenthis</taxon>
    </lineage>
</organism>
<dbReference type="GO" id="GO:0034088">
    <property type="term" value="P:maintenance of mitotic sister chromatid cohesion"/>
    <property type="evidence" value="ECO:0007669"/>
    <property type="project" value="TreeGrafter"/>
</dbReference>
<comment type="similarity">
    <text evidence="1">Belongs to the DCC1 family.</text>
</comment>
<evidence type="ECO:0000313" key="6">
    <source>
        <dbReference type="Proteomes" id="UP000838878"/>
    </source>
</evidence>
<protein>
    <recommendedName>
        <fullName evidence="2">Sister chromatid cohesion protein DCC1</fullName>
    </recommendedName>
</protein>
<feature type="region of interest" description="Disordered" evidence="4">
    <location>
        <begin position="121"/>
        <end position="152"/>
    </location>
</feature>
<feature type="non-terminal residue" evidence="5">
    <location>
        <position position="433"/>
    </location>
</feature>